<feature type="domain" description="VTT" evidence="2">
    <location>
        <begin position="59"/>
        <end position="154"/>
    </location>
</feature>
<dbReference type="GO" id="GO:0005886">
    <property type="term" value="C:plasma membrane"/>
    <property type="evidence" value="ECO:0007669"/>
    <property type="project" value="TreeGrafter"/>
</dbReference>
<dbReference type="Pfam" id="PF09335">
    <property type="entry name" value="VTT_dom"/>
    <property type="match status" value="1"/>
</dbReference>
<feature type="transmembrane region" description="Helical" evidence="1">
    <location>
        <begin position="53"/>
        <end position="78"/>
    </location>
</feature>
<feature type="transmembrane region" description="Helical" evidence="1">
    <location>
        <begin position="130"/>
        <end position="151"/>
    </location>
</feature>
<dbReference type="PANTHER" id="PTHR42709:SF11">
    <property type="entry name" value="DEDA FAMILY PROTEIN"/>
    <property type="match status" value="1"/>
</dbReference>
<keyword evidence="1" id="KW-1133">Transmembrane helix</keyword>
<name>A0A380TKW6_9ZZZZ</name>
<protein>
    <submittedName>
        <fullName evidence="3">Cytochrome B</fullName>
    </submittedName>
</protein>
<sequence>MLRRFYDWTINLSNSRHAPAALAAVSFAESSFFPIPPDALLVPMCLANRARCWTYALSCTLASVIGGMLGYAIGYWLMDTLGGWIIEVYGYASKIEAFQETYQQWGLWIILIKGLTPIPYKLVTIASGAAHFNLLVFTLASIATRGARFFLIAALLRRYGEPIRAFVEERLALITWVFLFAIIGGFLIAKYVV</sequence>
<feature type="transmembrane region" description="Helical" evidence="1">
    <location>
        <begin position="171"/>
        <end position="192"/>
    </location>
</feature>
<accession>A0A380TKW6</accession>
<evidence type="ECO:0000256" key="1">
    <source>
        <dbReference type="SAM" id="Phobius"/>
    </source>
</evidence>
<organism evidence="3">
    <name type="scientific">metagenome</name>
    <dbReference type="NCBI Taxonomy" id="256318"/>
    <lineage>
        <taxon>unclassified sequences</taxon>
        <taxon>metagenomes</taxon>
    </lineage>
</organism>
<evidence type="ECO:0000259" key="2">
    <source>
        <dbReference type="Pfam" id="PF09335"/>
    </source>
</evidence>
<dbReference type="InterPro" id="IPR032816">
    <property type="entry name" value="VTT_dom"/>
</dbReference>
<dbReference type="PANTHER" id="PTHR42709">
    <property type="entry name" value="ALKALINE PHOSPHATASE LIKE PROTEIN"/>
    <property type="match status" value="1"/>
</dbReference>
<dbReference type="InterPro" id="IPR051311">
    <property type="entry name" value="DedA_domain"/>
</dbReference>
<gene>
    <name evidence="3" type="ORF">DF3PB_6370002</name>
</gene>
<dbReference type="EMBL" id="UIDG01000598">
    <property type="protein sequence ID" value="SUS08341.1"/>
    <property type="molecule type" value="Genomic_DNA"/>
</dbReference>
<evidence type="ECO:0000313" key="3">
    <source>
        <dbReference type="EMBL" id="SUS08341.1"/>
    </source>
</evidence>
<reference evidence="3" key="1">
    <citation type="submission" date="2018-07" db="EMBL/GenBank/DDBJ databases">
        <authorList>
            <person name="Quirk P.G."/>
            <person name="Krulwich T.A."/>
        </authorList>
    </citation>
    <scope>NUCLEOTIDE SEQUENCE</scope>
</reference>
<keyword evidence="1" id="KW-0472">Membrane</keyword>
<keyword evidence="1" id="KW-0812">Transmembrane</keyword>
<dbReference type="AlphaFoldDB" id="A0A380TKW6"/>
<proteinExistence type="predicted"/>